<evidence type="ECO:0000256" key="7">
    <source>
        <dbReference type="ARBA" id="ARBA00023136"/>
    </source>
</evidence>
<comment type="subcellular location">
    <subcellularLocation>
        <location evidence="1 12">Cell membrane</location>
        <topology evidence="1 12">Lipid-anchor</topology>
        <topology evidence="1 12">GPI-anchor</topology>
    </subcellularLocation>
</comment>
<dbReference type="Pfam" id="PF01153">
    <property type="entry name" value="Glypican"/>
    <property type="match status" value="1"/>
</dbReference>
<dbReference type="Proteomes" id="UP001516400">
    <property type="component" value="Unassembled WGS sequence"/>
</dbReference>
<dbReference type="GO" id="GO:0005886">
    <property type="term" value="C:plasma membrane"/>
    <property type="evidence" value="ECO:0007669"/>
    <property type="project" value="UniProtKB-SubCell"/>
</dbReference>
<dbReference type="PANTHER" id="PTHR10822">
    <property type="entry name" value="GLYPICAN"/>
    <property type="match status" value="1"/>
</dbReference>
<reference evidence="14 15" key="1">
    <citation type="journal article" date="2021" name="BMC Biol.">
        <title>Horizontally acquired antibacterial genes associated with adaptive radiation of ladybird beetles.</title>
        <authorList>
            <person name="Li H.S."/>
            <person name="Tang X.F."/>
            <person name="Huang Y.H."/>
            <person name="Xu Z.Y."/>
            <person name="Chen M.L."/>
            <person name="Du X.Y."/>
            <person name="Qiu B.Y."/>
            <person name="Chen P.T."/>
            <person name="Zhang W."/>
            <person name="Slipinski A."/>
            <person name="Escalona H.E."/>
            <person name="Waterhouse R.M."/>
            <person name="Zwick A."/>
            <person name="Pang H."/>
        </authorList>
    </citation>
    <scope>NUCLEOTIDE SEQUENCE [LARGE SCALE GENOMIC DNA]</scope>
    <source>
        <strain evidence="14">SYSU2018</strain>
    </source>
</reference>
<feature type="signal peptide" evidence="13">
    <location>
        <begin position="1"/>
        <end position="25"/>
    </location>
</feature>
<accession>A0ABD2NPV0</accession>
<keyword evidence="10 12" id="KW-0449">Lipoprotein</keyword>
<organism evidence="14 15">
    <name type="scientific">Cryptolaemus montrouzieri</name>
    <dbReference type="NCBI Taxonomy" id="559131"/>
    <lineage>
        <taxon>Eukaryota</taxon>
        <taxon>Metazoa</taxon>
        <taxon>Ecdysozoa</taxon>
        <taxon>Arthropoda</taxon>
        <taxon>Hexapoda</taxon>
        <taxon>Insecta</taxon>
        <taxon>Pterygota</taxon>
        <taxon>Neoptera</taxon>
        <taxon>Endopterygota</taxon>
        <taxon>Coleoptera</taxon>
        <taxon>Polyphaga</taxon>
        <taxon>Cucujiformia</taxon>
        <taxon>Coccinelloidea</taxon>
        <taxon>Coccinellidae</taxon>
        <taxon>Scymninae</taxon>
        <taxon>Scymnini</taxon>
        <taxon>Cryptolaemus</taxon>
    </lineage>
</organism>
<dbReference type="GO" id="GO:0098552">
    <property type="term" value="C:side of membrane"/>
    <property type="evidence" value="ECO:0007669"/>
    <property type="project" value="UniProtKB-KW"/>
</dbReference>
<evidence type="ECO:0000256" key="11">
    <source>
        <dbReference type="RuleBase" id="RU003518"/>
    </source>
</evidence>
<dbReference type="EMBL" id="JABFTP020000144">
    <property type="protein sequence ID" value="KAL3280613.1"/>
    <property type="molecule type" value="Genomic_DNA"/>
</dbReference>
<evidence type="ECO:0000313" key="15">
    <source>
        <dbReference type="Proteomes" id="UP001516400"/>
    </source>
</evidence>
<comment type="function">
    <text evidence="12">Cell surface proteoglycan.</text>
</comment>
<comment type="similarity">
    <text evidence="2 11">Belongs to the glypican family.</text>
</comment>
<dbReference type="AlphaFoldDB" id="A0ABD2NPV0"/>
<name>A0ABD2NPV0_9CUCU</name>
<evidence type="ECO:0000256" key="3">
    <source>
        <dbReference type="ARBA" id="ARBA00022475"/>
    </source>
</evidence>
<evidence type="ECO:0000256" key="8">
    <source>
        <dbReference type="ARBA" id="ARBA00023180"/>
    </source>
</evidence>
<keyword evidence="8" id="KW-0325">Glycoprotein</keyword>
<keyword evidence="3" id="KW-1003">Cell membrane</keyword>
<keyword evidence="9 12" id="KW-0357">Heparan sulfate</keyword>
<keyword evidence="7 12" id="KW-0472">Membrane</keyword>
<evidence type="ECO:0000256" key="4">
    <source>
        <dbReference type="ARBA" id="ARBA00022622"/>
    </source>
</evidence>
<evidence type="ECO:0000256" key="5">
    <source>
        <dbReference type="ARBA" id="ARBA00022729"/>
    </source>
</evidence>
<evidence type="ECO:0000256" key="1">
    <source>
        <dbReference type="ARBA" id="ARBA00004609"/>
    </source>
</evidence>
<comment type="caution">
    <text evidence="14">The sequence shown here is derived from an EMBL/GenBank/DDBJ whole genome shotgun (WGS) entry which is preliminary data.</text>
</comment>
<keyword evidence="4 12" id="KW-0336">GPI-anchor</keyword>
<evidence type="ECO:0000256" key="2">
    <source>
        <dbReference type="ARBA" id="ARBA00010260"/>
    </source>
</evidence>
<evidence type="ECO:0000256" key="9">
    <source>
        <dbReference type="ARBA" id="ARBA00023207"/>
    </source>
</evidence>
<dbReference type="InterPro" id="IPR001863">
    <property type="entry name" value="Glypican"/>
</dbReference>
<keyword evidence="5 13" id="KW-0732">Signal</keyword>
<evidence type="ECO:0000256" key="13">
    <source>
        <dbReference type="SAM" id="SignalP"/>
    </source>
</evidence>
<evidence type="ECO:0000256" key="12">
    <source>
        <dbReference type="RuleBase" id="RU003519"/>
    </source>
</evidence>
<sequence length="111" mass="13125">MIVKQGCAFLLSLLGPICGPNSCCGKNLENDLKKLNHRHINHYVKDSINKVSSLIENRAKKFDDFFKEMMVNSKREFHEMFERTYGKIYLQNSDVFSDFFEELETYYKKVQ</sequence>
<dbReference type="PANTHER" id="PTHR10822:SF30">
    <property type="entry name" value="DALLY-LIKE, ISOFORM A"/>
    <property type="match status" value="1"/>
</dbReference>
<evidence type="ECO:0000256" key="6">
    <source>
        <dbReference type="ARBA" id="ARBA00022974"/>
    </source>
</evidence>
<keyword evidence="15" id="KW-1185">Reference proteome</keyword>
<protein>
    <submittedName>
        <fullName evidence="14">Uncharacterized protein</fullName>
    </submittedName>
</protein>
<gene>
    <name evidence="14" type="ORF">HHI36_003850</name>
</gene>
<proteinExistence type="inferred from homology"/>
<evidence type="ECO:0000256" key="10">
    <source>
        <dbReference type="ARBA" id="ARBA00023288"/>
    </source>
</evidence>
<evidence type="ECO:0000313" key="14">
    <source>
        <dbReference type="EMBL" id="KAL3280613.1"/>
    </source>
</evidence>
<keyword evidence="6 12" id="KW-0654">Proteoglycan</keyword>
<feature type="chain" id="PRO_5044752396" evidence="13">
    <location>
        <begin position="26"/>
        <end position="111"/>
    </location>
</feature>